<protein>
    <submittedName>
        <fullName evidence="2">Uncharacterized protein</fullName>
    </submittedName>
</protein>
<proteinExistence type="predicted"/>
<keyword evidence="3" id="KW-1185">Reference proteome</keyword>
<reference evidence="2" key="1">
    <citation type="submission" date="2023-07" db="EMBL/GenBank/DDBJ databases">
        <authorList>
            <consortium name="AG Swart"/>
            <person name="Singh M."/>
            <person name="Singh A."/>
            <person name="Seah K."/>
            <person name="Emmerich C."/>
        </authorList>
    </citation>
    <scope>NUCLEOTIDE SEQUENCE</scope>
    <source>
        <strain evidence="2">DP1</strain>
    </source>
</reference>
<dbReference type="EMBL" id="CAMPGE010010469">
    <property type="protein sequence ID" value="CAI2369318.1"/>
    <property type="molecule type" value="Genomic_DNA"/>
</dbReference>
<name>A0AAD1UL68_EUPCR</name>
<accession>A0AAD1UL68</accession>
<dbReference type="Proteomes" id="UP001295684">
    <property type="component" value="Unassembled WGS sequence"/>
</dbReference>
<evidence type="ECO:0000313" key="2">
    <source>
        <dbReference type="EMBL" id="CAI2369318.1"/>
    </source>
</evidence>
<evidence type="ECO:0000313" key="3">
    <source>
        <dbReference type="Proteomes" id="UP001295684"/>
    </source>
</evidence>
<comment type="caution">
    <text evidence="2">The sequence shown here is derived from an EMBL/GenBank/DDBJ whole genome shotgun (WGS) entry which is preliminary data.</text>
</comment>
<sequence>MKNLYSLKRKTCISPDIIARHPGGKNIHLNELYRQKIKRSSHHSQNSRSMSTATSSFAMHRRNLSPIIKTNKRNLNIYNDEIKSSHTPLEEFKISQIIPNIKERDCKKPRKYLLSHTRKTKNTSRRKMNEDIKILIDKKHTTDSGDLSRIIQPSEIKVCVTPSSSQSKNCAFADTAERCTYSKNLNIQNITQNSFYKKQNNLDLNQVINLTTDLDVSNKKVESIK</sequence>
<evidence type="ECO:0000256" key="1">
    <source>
        <dbReference type="SAM" id="MobiDB-lite"/>
    </source>
</evidence>
<gene>
    <name evidence="2" type="ORF">ECRASSUSDP1_LOCUS10617</name>
</gene>
<dbReference type="AlphaFoldDB" id="A0AAD1UL68"/>
<organism evidence="2 3">
    <name type="scientific">Euplotes crassus</name>
    <dbReference type="NCBI Taxonomy" id="5936"/>
    <lineage>
        <taxon>Eukaryota</taxon>
        <taxon>Sar</taxon>
        <taxon>Alveolata</taxon>
        <taxon>Ciliophora</taxon>
        <taxon>Intramacronucleata</taxon>
        <taxon>Spirotrichea</taxon>
        <taxon>Hypotrichia</taxon>
        <taxon>Euplotida</taxon>
        <taxon>Euplotidae</taxon>
        <taxon>Moneuplotes</taxon>
    </lineage>
</organism>
<feature type="region of interest" description="Disordered" evidence="1">
    <location>
        <begin position="37"/>
        <end position="56"/>
    </location>
</feature>